<keyword evidence="10" id="KW-1185">Reference proteome</keyword>
<evidence type="ECO:0000259" key="8">
    <source>
        <dbReference type="SMART" id="SM00881"/>
    </source>
</evidence>
<dbReference type="InterPro" id="IPR033847">
    <property type="entry name" value="Citrt_syn/SCS-alpha_CS"/>
</dbReference>
<evidence type="ECO:0000256" key="3">
    <source>
        <dbReference type="ARBA" id="ARBA00022741"/>
    </source>
</evidence>
<dbReference type="GO" id="GO:0009361">
    <property type="term" value="C:succinate-CoA ligase complex (ADP-forming)"/>
    <property type="evidence" value="ECO:0007669"/>
    <property type="project" value="TreeGrafter"/>
</dbReference>
<dbReference type="PANTHER" id="PTHR11117:SF2">
    <property type="entry name" value="SUCCINATE--COA LIGASE [ADP_GDP-FORMING] SUBUNIT ALPHA, MITOCHONDRIAL"/>
    <property type="match status" value="1"/>
</dbReference>
<dbReference type="SMART" id="SM00881">
    <property type="entry name" value="CoA_binding"/>
    <property type="match status" value="1"/>
</dbReference>
<keyword evidence="2 4" id="KW-0436">Ligase</keyword>
<dbReference type="InterPro" id="IPR016102">
    <property type="entry name" value="Succinyl-CoA_synth-like"/>
</dbReference>
<feature type="binding site" evidence="4">
    <location>
        <position position="177"/>
    </location>
    <ligand>
        <name>substrate</name>
        <note>ligand shared with subunit beta</note>
    </ligand>
</feature>
<dbReference type="GO" id="GO:0004776">
    <property type="term" value="F:succinate-CoA ligase (GDP-forming) activity"/>
    <property type="evidence" value="ECO:0007669"/>
    <property type="project" value="RHEA"/>
</dbReference>
<dbReference type="PRINTS" id="PR01798">
    <property type="entry name" value="SCOASYNTHASE"/>
</dbReference>
<proteinExistence type="inferred from homology"/>
<dbReference type="InterPro" id="IPR005810">
    <property type="entry name" value="CoA_lig_alpha"/>
</dbReference>
<dbReference type="RefSeq" id="WP_091847287.1">
    <property type="nucleotide sequence ID" value="NZ_FMBL01000001.1"/>
</dbReference>
<dbReference type="EC" id="6.2.1.5" evidence="4"/>
<evidence type="ECO:0000256" key="4">
    <source>
        <dbReference type="HAMAP-Rule" id="MF_01988"/>
    </source>
</evidence>
<dbReference type="PANTHER" id="PTHR11117">
    <property type="entry name" value="SUCCINYL-COA LIGASE SUBUNIT ALPHA"/>
    <property type="match status" value="1"/>
</dbReference>
<comment type="pathway">
    <text evidence="4 7">Carbohydrate metabolism; tricarboxylic acid cycle; succinate from succinyl-CoA (ligase route): step 1/1.</text>
</comment>
<dbReference type="PIRSF" id="PIRSF001553">
    <property type="entry name" value="SucCS_alpha"/>
    <property type="match status" value="1"/>
</dbReference>
<dbReference type="UniPathway" id="UPA00223">
    <property type="reaction ID" value="UER00999"/>
</dbReference>
<dbReference type="InterPro" id="IPR005811">
    <property type="entry name" value="SUCC_ACL_C"/>
</dbReference>
<dbReference type="STRING" id="1505727.GA0061077_0452"/>
<comment type="catalytic activity">
    <reaction evidence="4">
        <text>GTP + succinate + CoA = succinyl-CoA + GDP + phosphate</text>
        <dbReference type="Rhea" id="RHEA:22120"/>
        <dbReference type="ChEBI" id="CHEBI:30031"/>
        <dbReference type="ChEBI" id="CHEBI:37565"/>
        <dbReference type="ChEBI" id="CHEBI:43474"/>
        <dbReference type="ChEBI" id="CHEBI:57287"/>
        <dbReference type="ChEBI" id="CHEBI:57292"/>
        <dbReference type="ChEBI" id="CHEBI:58189"/>
    </reaction>
</comment>
<name>A0A1C4H2B0_9BIFI</name>
<dbReference type="PROSITE" id="PS01216">
    <property type="entry name" value="SUCCINYL_COA_LIG_1"/>
    <property type="match status" value="1"/>
</dbReference>
<protein>
    <recommendedName>
        <fullName evidence="4">Succinate--CoA ligase [ADP-forming] subunit alpha</fullName>
        <ecNumber evidence="4">6.2.1.5</ecNumber>
    </recommendedName>
    <alternativeName>
        <fullName evidence="4">Succinyl-CoA synthetase subunit alpha</fullName>
        <shortName evidence="4">SCS-alpha</shortName>
    </alternativeName>
</protein>
<comment type="function">
    <text evidence="4 7">Succinyl-CoA synthetase functions in the citric acid cycle (TCA), coupling the hydrolysis of succinyl-CoA to the synthesis of either ATP or GTP and thus represents the only step of substrate-level phosphorylation in the TCA. The alpha subunit of the enzyme binds the substrates coenzyme A and phosphate, while succinate binding and nucleotide specificity is provided by the beta subunit.</text>
</comment>
<sequence length="311" mass="32064">MTLFIEDNAPVMVQGITGHQGMNHTERMLNAGTNIVGGVNPKKAGRNVSFKLEKSNQQIDVPVYATCKEAKKATGAKVSVIFVPPRFAKSAMLEAIDADIDLIVVITEGIPVADTAYCVELALKKGVRIVGPNCPGLLKLPKQGDDSSAGVNLGIIPDGIVSSGPLGLVSKSGTLTYQLMGELSQIGFTACIGVGGDPIVGTTLVEALEQFEADDDTKAVMMIGEIGGQAEQDAAKWANEHMTKPVVAYIAGFTAPEGKQMGHAGAIVSGGSGTAQGKKEALEAAGIPVGKSPAQAAQLLIEIMNGGNAQQ</sequence>
<evidence type="ECO:0000256" key="2">
    <source>
        <dbReference type="ARBA" id="ARBA00022598"/>
    </source>
</evidence>
<evidence type="ECO:0000313" key="9">
    <source>
        <dbReference type="EMBL" id="SCC78852.1"/>
    </source>
</evidence>
<dbReference type="Gene3D" id="3.40.50.720">
    <property type="entry name" value="NAD(P)-binding Rossmann-like Domain"/>
    <property type="match status" value="1"/>
</dbReference>
<dbReference type="GO" id="GO:0006099">
    <property type="term" value="P:tricarboxylic acid cycle"/>
    <property type="evidence" value="ECO:0007669"/>
    <property type="project" value="UniProtKB-UniRule"/>
</dbReference>
<dbReference type="HAMAP" id="MF_01988">
    <property type="entry name" value="Succ_CoA_alpha"/>
    <property type="match status" value="1"/>
</dbReference>
<feature type="binding site" evidence="4">
    <location>
        <position position="43"/>
    </location>
    <ligand>
        <name>CoA</name>
        <dbReference type="ChEBI" id="CHEBI:57287"/>
    </ligand>
</feature>
<keyword evidence="3 4" id="KW-0547">Nucleotide-binding</keyword>
<comment type="subunit">
    <text evidence="4 7">Heterotetramer of two alpha and two beta subunits.</text>
</comment>
<dbReference type="AlphaFoldDB" id="A0A1C4H2B0"/>
<gene>
    <name evidence="4" type="primary">sucD</name>
    <name evidence="9" type="ORF">GA0061077_0452</name>
</gene>
<feature type="binding site" evidence="4">
    <location>
        <begin position="106"/>
        <end position="108"/>
    </location>
    <ligand>
        <name>CoA</name>
        <dbReference type="ChEBI" id="CHEBI:57287"/>
    </ligand>
</feature>
<dbReference type="GO" id="GO:0005829">
    <property type="term" value="C:cytosol"/>
    <property type="evidence" value="ECO:0007669"/>
    <property type="project" value="TreeGrafter"/>
</dbReference>
<dbReference type="InterPro" id="IPR036291">
    <property type="entry name" value="NAD(P)-bd_dom_sf"/>
</dbReference>
<dbReference type="OrthoDB" id="9807196at2"/>
<dbReference type="Proteomes" id="UP000242610">
    <property type="component" value="Unassembled WGS sequence"/>
</dbReference>
<dbReference type="EMBL" id="FMBL01000001">
    <property type="protein sequence ID" value="SCC78852.1"/>
    <property type="molecule type" value="Genomic_DNA"/>
</dbReference>
<dbReference type="NCBIfam" id="NF004230">
    <property type="entry name" value="PRK05678.1"/>
    <property type="match status" value="1"/>
</dbReference>
<organism evidence="9 10">
    <name type="scientific">Bifidobacterium commune</name>
    <dbReference type="NCBI Taxonomy" id="1505727"/>
    <lineage>
        <taxon>Bacteria</taxon>
        <taxon>Bacillati</taxon>
        <taxon>Actinomycetota</taxon>
        <taxon>Actinomycetes</taxon>
        <taxon>Bifidobacteriales</taxon>
        <taxon>Bifidobacteriaceae</taxon>
        <taxon>Bifidobacterium</taxon>
    </lineage>
</organism>
<evidence type="ECO:0000256" key="6">
    <source>
        <dbReference type="RuleBase" id="RU000677"/>
    </source>
</evidence>
<feature type="active site" description="Tele-phosphohistidine intermediate" evidence="4 5">
    <location>
        <position position="263"/>
    </location>
</feature>
<dbReference type="SUPFAM" id="SSF51735">
    <property type="entry name" value="NAD(P)-binding Rossmann-fold domains"/>
    <property type="match status" value="1"/>
</dbReference>
<dbReference type="PROSITE" id="PS00399">
    <property type="entry name" value="SUCCINYL_COA_LIG_2"/>
    <property type="match status" value="1"/>
</dbReference>
<reference evidence="10" key="1">
    <citation type="submission" date="2016-08" db="EMBL/GenBank/DDBJ databases">
        <authorList>
            <person name="Varghese N."/>
            <person name="Submissions Spin"/>
        </authorList>
    </citation>
    <scope>NUCLEOTIDE SEQUENCE [LARGE SCALE GENOMIC DNA]</scope>
    <source>
        <strain evidence="10">R-52791</strain>
    </source>
</reference>
<evidence type="ECO:0000256" key="7">
    <source>
        <dbReference type="RuleBase" id="RU000699"/>
    </source>
</evidence>
<comment type="similarity">
    <text evidence="4 6">Belongs to the succinate/malate CoA ligase alpha subunit family.</text>
</comment>
<dbReference type="Gene3D" id="3.40.50.261">
    <property type="entry name" value="Succinyl-CoA synthetase domains"/>
    <property type="match status" value="1"/>
</dbReference>
<dbReference type="GO" id="GO:0000166">
    <property type="term" value="F:nucleotide binding"/>
    <property type="evidence" value="ECO:0007669"/>
    <property type="project" value="UniProtKB-KW"/>
</dbReference>
<feature type="binding site" evidence="4">
    <location>
        <begin position="17"/>
        <end position="20"/>
    </location>
    <ligand>
        <name>CoA</name>
        <dbReference type="ChEBI" id="CHEBI:57287"/>
    </ligand>
</feature>
<dbReference type="InterPro" id="IPR017440">
    <property type="entry name" value="Cit_synth/succinyl-CoA_lig_AS"/>
</dbReference>
<dbReference type="GO" id="GO:0004775">
    <property type="term" value="F:succinate-CoA ligase (ADP-forming) activity"/>
    <property type="evidence" value="ECO:0007669"/>
    <property type="project" value="UniProtKB-UniRule"/>
</dbReference>
<dbReference type="Pfam" id="PF00549">
    <property type="entry name" value="Ligase_CoA"/>
    <property type="match status" value="1"/>
</dbReference>
<dbReference type="InterPro" id="IPR003781">
    <property type="entry name" value="CoA-bd"/>
</dbReference>
<comment type="catalytic activity">
    <reaction evidence="4 7">
        <text>succinate + ATP + CoA = succinyl-CoA + ADP + phosphate</text>
        <dbReference type="Rhea" id="RHEA:17661"/>
        <dbReference type="ChEBI" id="CHEBI:30031"/>
        <dbReference type="ChEBI" id="CHEBI:30616"/>
        <dbReference type="ChEBI" id="CHEBI:43474"/>
        <dbReference type="ChEBI" id="CHEBI:57287"/>
        <dbReference type="ChEBI" id="CHEBI:57292"/>
        <dbReference type="ChEBI" id="CHEBI:456216"/>
        <dbReference type="EC" id="6.2.1.5"/>
    </reaction>
</comment>
<feature type="domain" description="CoA-binding" evidence="8">
    <location>
        <begin position="4"/>
        <end position="110"/>
    </location>
</feature>
<dbReference type="FunFam" id="3.40.50.261:FF:000006">
    <property type="entry name" value="Succinate--CoA ligase [ADP-forming] subunit alpha"/>
    <property type="match status" value="1"/>
</dbReference>
<evidence type="ECO:0000313" key="10">
    <source>
        <dbReference type="Proteomes" id="UP000242610"/>
    </source>
</evidence>
<evidence type="ECO:0000256" key="5">
    <source>
        <dbReference type="PIRSR" id="PIRSR001553-1"/>
    </source>
</evidence>
<dbReference type="NCBIfam" id="TIGR01019">
    <property type="entry name" value="sucCoAalpha"/>
    <property type="match status" value="1"/>
</dbReference>
<dbReference type="SUPFAM" id="SSF52210">
    <property type="entry name" value="Succinyl-CoA synthetase domains"/>
    <property type="match status" value="1"/>
</dbReference>
<keyword evidence="1 4" id="KW-0816">Tricarboxylic acid cycle</keyword>
<accession>A0A1C4H2B0</accession>
<evidence type="ECO:0000256" key="1">
    <source>
        <dbReference type="ARBA" id="ARBA00022532"/>
    </source>
</evidence>
<dbReference type="Pfam" id="PF02629">
    <property type="entry name" value="CoA_binding"/>
    <property type="match status" value="1"/>
</dbReference>